<dbReference type="NCBIfam" id="TIGR00149">
    <property type="entry name" value="TIGR00149_YjbQ"/>
    <property type="match status" value="1"/>
</dbReference>
<gene>
    <name evidence="2" type="ORF">ACFSUO_02900</name>
</gene>
<protein>
    <submittedName>
        <fullName evidence="2">Secondary thiamine-phosphate synthase enzyme YjbQ</fullName>
    </submittedName>
</protein>
<dbReference type="PROSITE" id="PS01314">
    <property type="entry name" value="UPF0047"/>
    <property type="match status" value="1"/>
</dbReference>
<dbReference type="Gene3D" id="2.60.120.460">
    <property type="entry name" value="YjbQ-like"/>
    <property type="match status" value="1"/>
</dbReference>
<proteinExistence type="inferred from homology"/>
<dbReference type="Proteomes" id="UP001597502">
    <property type="component" value="Unassembled WGS sequence"/>
</dbReference>
<sequence>MGKTVQTFTIPTYEKQSFTNLDGYLNEVLAESGVQDGMMVVYCPHTTGAITINENADPDVKTDLKRGLDETFPNKPDYIHMEGNSDGHMKSSVVGASETLIISGGRLILGTWQSVYFCEFDGPRERTVHVKVIEG</sequence>
<reference evidence="3" key="1">
    <citation type="journal article" date="2019" name="Int. J. Syst. Evol. Microbiol.">
        <title>The Global Catalogue of Microorganisms (GCM) 10K type strain sequencing project: providing services to taxonomists for standard genome sequencing and annotation.</title>
        <authorList>
            <consortium name="The Broad Institute Genomics Platform"/>
            <consortium name="The Broad Institute Genome Sequencing Center for Infectious Disease"/>
            <person name="Wu L."/>
            <person name="Ma J."/>
        </authorList>
    </citation>
    <scope>NUCLEOTIDE SEQUENCE [LARGE SCALE GENOMIC DNA]</scope>
    <source>
        <strain evidence="3">TISTR 1535</strain>
    </source>
</reference>
<dbReference type="PANTHER" id="PTHR30615">
    <property type="entry name" value="UNCHARACTERIZED PROTEIN YJBQ-RELATED"/>
    <property type="match status" value="1"/>
</dbReference>
<dbReference type="PANTHER" id="PTHR30615:SF8">
    <property type="entry name" value="UPF0047 PROTEIN C4A8.02C"/>
    <property type="match status" value="1"/>
</dbReference>
<comment type="similarity">
    <text evidence="1">Belongs to the UPF0047 family.</text>
</comment>
<accession>A0ABW5V1T7</accession>
<dbReference type="PIRSF" id="PIRSF004681">
    <property type="entry name" value="UCP004681"/>
    <property type="match status" value="1"/>
</dbReference>
<evidence type="ECO:0000256" key="1">
    <source>
        <dbReference type="ARBA" id="ARBA00005534"/>
    </source>
</evidence>
<dbReference type="EMBL" id="JBHUNA010000005">
    <property type="protein sequence ID" value="MFD2759931.1"/>
    <property type="molecule type" value="Genomic_DNA"/>
</dbReference>
<comment type="caution">
    <text evidence="2">The sequence shown here is derived from an EMBL/GenBank/DDBJ whole genome shotgun (WGS) entry which is preliminary data.</text>
</comment>
<evidence type="ECO:0000313" key="3">
    <source>
        <dbReference type="Proteomes" id="UP001597502"/>
    </source>
</evidence>
<dbReference type="RefSeq" id="WP_382390913.1">
    <property type="nucleotide sequence ID" value="NZ_JBHUNA010000005.1"/>
</dbReference>
<dbReference type="InterPro" id="IPR035917">
    <property type="entry name" value="YjbQ-like_sf"/>
</dbReference>
<dbReference type="InterPro" id="IPR001602">
    <property type="entry name" value="UPF0047_YjbQ-like"/>
</dbReference>
<organism evidence="2 3">
    <name type="scientific">Lentibacillus juripiscarius</name>
    <dbReference type="NCBI Taxonomy" id="257446"/>
    <lineage>
        <taxon>Bacteria</taxon>
        <taxon>Bacillati</taxon>
        <taxon>Bacillota</taxon>
        <taxon>Bacilli</taxon>
        <taxon>Bacillales</taxon>
        <taxon>Bacillaceae</taxon>
        <taxon>Lentibacillus</taxon>
    </lineage>
</organism>
<dbReference type="SUPFAM" id="SSF111038">
    <property type="entry name" value="YjbQ-like"/>
    <property type="match status" value="1"/>
</dbReference>
<evidence type="ECO:0000313" key="2">
    <source>
        <dbReference type="EMBL" id="MFD2759931.1"/>
    </source>
</evidence>
<dbReference type="Pfam" id="PF01894">
    <property type="entry name" value="YjbQ"/>
    <property type="match status" value="1"/>
</dbReference>
<keyword evidence="3" id="KW-1185">Reference proteome</keyword>
<name>A0ABW5V1T7_9BACI</name>